<evidence type="ECO:0000313" key="11">
    <source>
        <dbReference type="EMBL" id="SEG79359.1"/>
    </source>
</evidence>
<dbReference type="AlphaFoldDB" id="A0A1H6D1V7"/>
<name>A0A1H6D1V7_9ACTN</name>
<dbReference type="GO" id="GO:0005524">
    <property type="term" value="F:ATP binding"/>
    <property type="evidence" value="ECO:0007669"/>
    <property type="project" value="UniProtKB-KW"/>
</dbReference>
<evidence type="ECO:0000256" key="5">
    <source>
        <dbReference type="ARBA" id="ARBA00022741"/>
    </source>
</evidence>
<keyword evidence="9 10" id="KW-0472">Membrane</keyword>
<dbReference type="RefSeq" id="WP_103940810.1">
    <property type="nucleotide sequence ID" value="NZ_FNVO01000012.1"/>
</dbReference>
<protein>
    <submittedName>
        <fullName evidence="11">Type VII secretion protein EccB</fullName>
    </submittedName>
</protein>
<accession>A0A1H6D1V7</accession>
<gene>
    <name evidence="11" type="ORF">SAMN04489712_112204</name>
</gene>
<dbReference type="EMBL" id="FNVO01000012">
    <property type="protein sequence ID" value="SEG79359.1"/>
    <property type="molecule type" value="Genomic_DNA"/>
</dbReference>
<evidence type="ECO:0000256" key="8">
    <source>
        <dbReference type="ARBA" id="ARBA00022989"/>
    </source>
</evidence>
<dbReference type="PANTHER" id="PTHR40765:SF2">
    <property type="entry name" value="ESX-2 SECRETION SYSTEM ATPASE ECCB2"/>
    <property type="match status" value="1"/>
</dbReference>
<dbReference type="PANTHER" id="PTHR40765">
    <property type="entry name" value="ESX-2 SECRETION SYSTEM ATPASE ECCB2"/>
    <property type="match status" value="1"/>
</dbReference>
<evidence type="ECO:0000313" key="12">
    <source>
        <dbReference type="Proteomes" id="UP000236723"/>
    </source>
</evidence>
<dbReference type="OrthoDB" id="3847604at2"/>
<dbReference type="InterPro" id="IPR007795">
    <property type="entry name" value="T7SS_EccB"/>
</dbReference>
<dbReference type="InterPro" id="IPR044857">
    <property type="entry name" value="T7SS_EccB_R1"/>
</dbReference>
<proteinExistence type="inferred from homology"/>
<dbReference type="Gene3D" id="3.30.2390.20">
    <property type="entry name" value="Type VII secretion system EccB, repeat 1 domain"/>
    <property type="match status" value="1"/>
</dbReference>
<keyword evidence="3" id="KW-1003">Cell membrane</keyword>
<comment type="subcellular location">
    <subcellularLocation>
        <location evidence="1">Cell membrane</location>
        <topology evidence="1">Single-pass membrane protein</topology>
    </subcellularLocation>
</comment>
<keyword evidence="6" id="KW-0378">Hydrolase</keyword>
<evidence type="ECO:0000256" key="3">
    <source>
        <dbReference type="ARBA" id="ARBA00022475"/>
    </source>
</evidence>
<dbReference type="Pfam" id="PF05108">
    <property type="entry name" value="T7SS_ESX1_EccB"/>
    <property type="match status" value="1"/>
</dbReference>
<keyword evidence="4 10" id="KW-0812">Transmembrane</keyword>
<keyword evidence="8 10" id="KW-1133">Transmembrane helix</keyword>
<dbReference type="Proteomes" id="UP000236723">
    <property type="component" value="Unassembled WGS sequence"/>
</dbReference>
<dbReference type="NCBIfam" id="TIGR03919">
    <property type="entry name" value="T7SS_EccB"/>
    <property type="match status" value="1"/>
</dbReference>
<dbReference type="GO" id="GO:0016787">
    <property type="term" value="F:hydrolase activity"/>
    <property type="evidence" value="ECO:0007669"/>
    <property type="project" value="UniProtKB-KW"/>
</dbReference>
<evidence type="ECO:0000256" key="6">
    <source>
        <dbReference type="ARBA" id="ARBA00022801"/>
    </source>
</evidence>
<evidence type="ECO:0000256" key="4">
    <source>
        <dbReference type="ARBA" id="ARBA00022692"/>
    </source>
</evidence>
<feature type="transmembrane region" description="Helical" evidence="10">
    <location>
        <begin position="39"/>
        <end position="61"/>
    </location>
</feature>
<dbReference type="Gene3D" id="2.40.50.910">
    <property type="entry name" value="Type VII secretion system EccB, repeat 3 domain"/>
    <property type="match status" value="1"/>
</dbReference>
<dbReference type="InterPro" id="IPR042485">
    <property type="entry name" value="T7SS_EccB_R3"/>
</dbReference>
<evidence type="ECO:0000256" key="2">
    <source>
        <dbReference type="ARBA" id="ARBA00008149"/>
    </source>
</evidence>
<sequence>MQSRRDLYQAHRLMMQRVGLALLQGEPDTAESPMKRLSIGAFSGAMVALLIAGVFGIWGLLSPGGAKGLDKPGILIIEKETGTKYIYDANSKKMLPVANYASALLALQSGKPERRTVSRKSLAKFERGPMIGIPDAPDSLPDPKQLIKGPWSVCVRNAKGATGVPQNFTTLVAGRSVGGRALGEAEALVVQSGGQPWVIWKGRKMKLGLAADQVPTITGGTLAMEVDDTWLNAVQPARDFAAPTIPGLGRPVDWARGRGRVGQIFRADSGGGGVLWYVLLGDGRLALISDTQAQLLLRNPQTAKAYPGEQVAFQEVDVATASTIKSSTQLYDQELPRTLPRFATWDTTDPLCAVFAAGSSTEASLTIGGTLPPPSGTELGAGAGGGTSVDQVVLPPGGAALVGQAVGNGAVSSLALVSDQGIRYALPSGEIASKLGFDPSKATPVPSSVLHLIREGPALEPRRAVTPLQIRTSAGGQ</sequence>
<evidence type="ECO:0000256" key="7">
    <source>
        <dbReference type="ARBA" id="ARBA00022840"/>
    </source>
</evidence>
<keyword evidence="12" id="KW-1185">Reference proteome</keyword>
<keyword evidence="5" id="KW-0547">Nucleotide-binding</keyword>
<reference evidence="12" key="1">
    <citation type="submission" date="2016-10" db="EMBL/GenBank/DDBJ databases">
        <authorList>
            <person name="Varghese N."/>
            <person name="Submissions S."/>
        </authorList>
    </citation>
    <scope>NUCLEOTIDE SEQUENCE [LARGE SCALE GENOMIC DNA]</scope>
    <source>
        <strain evidence="12">DSM 43163</strain>
    </source>
</reference>
<dbReference type="GO" id="GO:0005576">
    <property type="term" value="C:extracellular region"/>
    <property type="evidence" value="ECO:0007669"/>
    <property type="project" value="TreeGrafter"/>
</dbReference>
<evidence type="ECO:0000256" key="9">
    <source>
        <dbReference type="ARBA" id="ARBA00023136"/>
    </source>
</evidence>
<keyword evidence="7" id="KW-0067">ATP-binding</keyword>
<comment type="similarity">
    <text evidence="2">Belongs to the EccB family.</text>
</comment>
<evidence type="ECO:0000256" key="10">
    <source>
        <dbReference type="SAM" id="Phobius"/>
    </source>
</evidence>
<evidence type="ECO:0000256" key="1">
    <source>
        <dbReference type="ARBA" id="ARBA00004162"/>
    </source>
</evidence>
<dbReference type="GO" id="GO:0005886">
    <property type="term" value="C:plasma membrane"/>
    <property type="evidence" value="ECO:0007669"/>
    <property type="project" value="UniProtKB-SubCell"/>
</dbReference>
<organism evidence="11 12">
    <name type="scientific">Thermomonospora echinospora</name>
    <dbReference type="NCBI Taxonomy" id="1992"/>
    <lineage>
        <taxon>Bacteria</taxon>
        <taxon>Bacillati</taxon>
        <taxon>Actinomycetota</taxon>
        <taxon>Actinomycetes</taxon>
        <taxon>Streptosporangiales</taxon>
        <taxon>Thermomonosporaceae</taxon>
        <taxon>Thermomonospora</taxon>
    </lineage>
</organism>